<dbReference type="Gene3D" id="3.40.50.1820">
    <property type="entry name" value="alpha/beta hydrolase"/>
    <property type="match status" value="1"/>
</dbReference>
<comment type="caution">
    <text evidence="14">The sequence shown here is derived from an EMBL/GenBank/DDBJ whole genome shotgun (WGS) entry which is preliminary data.</text>
</comment>
<feature type="transmembrane region" description="Helical" evidence="10">
    <location>
        <begin position="760"/>
        <end position="788"/>
    </location>
</feature>
<dbReference type="EC" id="3.1.-.-" evidence="10"/>
<dbReference type="Pfam" id="PF24660">
    <property type="entry name" value="PGAP1_3rd"/>
    <property type="match status" value="1"/>
</dbReference>
<feature type="transmembrane region" description="Helical" evidence="10">
    <location>
        <begin position="1000"/>
        <end position="1019"/>
    </location>
</feature>
<dbReference type="GO" id="GO:0016787">
    <property type="term" value="F:hydrolase activity"/>
    <property type="evidence" value="ECO:0007669"/>
    <property type="project" value="UniProtKB-KW"/>
</dbReference>
<name>A0ABD0TE23_LOXSC</name>
<feature type="region of interest" description="Disordered" evidence="11">
    <location>
        <begin position="1050"/>
        <end position="1110"/>
    </location>
</feature>
<proteinExistence type="inferred from homology"/>
<evidence type="ECO:0000313" key="14">
    <source>
        <dbReference type="EMBL" id="KAL0841318.1"/>
    </source>
</evidence>
<accession>A0ABD0TE23</accession>
<dbReference type="GO" id="GO:0015031">
    <property type="term" value="P:protein transport"/>
    <property type="evidence" value="ECO:0007669"/>
    <property type="project" value="UniProtKB-KW"/>
</dbReference>
<evidence type="ECO:0000256" key="9">
    <source>
        <dbReference type="ARBA" id="ARBA00023136"/>
    </source>
</evidence>
<dbReference type="GO" id="GO:0005789">
    <property type="term" value="C:endoplasmic reticulum membrane"/>
    <property type="evidence" value="ECO:0007669"/>
    <property type="project" value="UniProtKB-SubCell"/>
</dbReference>
<dbReference type="InterPro" id="IPR056824">
    <property type="entry name" value="PGAP1_TMD"/>
</dbReference>
<keyword evidence="3 10" id="KW-0813">Transport</keyword>
<evidence type="ECO:0000313" key="15">
    <source>
        <dbReference type="Proteomes" id="UP001549921"/>
    </source>
</evidence>
<evidence type="ECO:0000256" key="11">
    <source>
        <dbReference type="SAM" id="MobiDB-lite"/>
    </source>
</evidence>
<evidence type="ECO:0000259" key="13">
    <source>
        <dbReference type="Pfam" id="PF25140"/>
    </source>
</evidence>
<evidence type="ECO:0000256" key="4">
    <source>
        <dbReference type="ARBA" id="ARBA00022692"/>
    </source>
</evidence>
<organism evidence="14 15">
    <name type="scientific">Loxostege sticticalis</name>
    <name type="common">Beet webworm moth</name>
    <dbReference type="NCBI Taxonomy" id="481309"/>
    <lineage>
        <taxon>Eukaryota</taxon>
        <taxon>Metazoa</taxon>
        <taxon>Ecdysozoa</taxon>
        <taxon>Arthropoda</taxon>
        <taxon>Hexapoda</taxon>
        <taxon>Insecta</taxon>
        <taxon>Pterygota</taxon>
        <taxon>Neoptera</taxon>
        <taxon>Endopterygota</taxon>
        <taxon>Lepidoptera</taxon>
        <taxon>Glossata</taxon>
        <taxon>Ditrysia</taxon>
        <taxon>Pyraloidea</taxon>
        <taxon>Crambidae</taxon>
        <taxon>Pyraustinae</taxon>
        <taxon>Loxostege</taxon>
    </lineage>
</organism>
<keyword evidence="4 10" id="KW-0812">Transmembrane</keyword>
<evidence type="ECO:0000259" key="12">
    <source>
        <dbReference type="Pfam" id="PF07819"/>
    </source>
</evidence>
<dbReference type="AlphaFoldDB" id="A0ABD0TE23"/>
<dbReference type="Pfam" id="PF07819">
    <property type="entry name" value="PGAP1"/>
    <property type="match status" value="1"/>
</dbReference>
<comment type="subcellular location">
    <subcellularLocation>
        <location evidence="1">Endoplasmic reticulum membrane</location>
        <topology evidence="1">Multi-pass membrane protein</topology>
    </subcellularLocation>
</comment>
<keyword evidence="7 10" id="KW-0653">Protein transport</keyword>
<evidence type="ECO:0000256" key="7">
    <source>
        <dbReference type="ARBA" id="ARBA00022927"/>
    </source>
</evidence>
<feature type="transmembrane region" description="Helical" evidence="10">
    <location>
        <begin position="12"/>
        <end position="32"/>
    </location>
</feature>
<dbReference type="PANTHER" id="PTHR15495:SF7">
    <property type="entry name" value="GPI INOSITOL-DEACYLASE"/>
    <property type="match status" value="1"/>
</dbReference>
<gene>
    <name evidence="14" type="ORF">ABMA28_015031</name>
</gene>
<keyword evidence="9 10" id="KW-0472">Membrane</keyword>
<dbReference type="EMBL" id="JBEDNZ010000006">
    <property type="protein sequence ID" value="KAL0841318.1"/>
    <property type="molecule type" value="Genomic_DNA"/>
</dbReference>
<evidence type="ECO:0000256" key="1">
    <source>
        <dbReference type="ARBA" id="ARBA00004477"/>
    </source>
</evidence>
<feature type="compositionally biased region" description="Polar residues" evidence="11">
    <location>
        <begin position="1050"/>
        <end position="1059"/>
    </location>
</feature>
<keyword evidence="8 10" id="KW-1133">Transmembrane helix</keyword>
<dbReference type="InterPro" id="IPR029058">
    <property type="entry name" value="AB_hydrolase_fold"/>
</dbReference>
<protein>
    <recommendedName>
        <fullName evidence="10">GPI inositol-deacylase</fullName>
        <ecNumber evidence="10">3.1.-.-</ecNumber>
    </recommendedName>
</protein>
<feature type="compositionally biased region" description="Basic and acidic residues" evidence="11">
    <location>
        <begin position="836"/>
        <end position="891"/>
    </location>
</feature>
<dbReference type="InterPro" id="IPR039529">
    <property type="entry name" value="PGAP1/BST1"/>
</dbReference>
<evidence type="ECO:0000256" key="5">
    <source>
        <dbReference type="ARBA" id="ARBA00022801"/>
    </source>
</evidence>
<reference evidence="14 15" key="1">
    <citation type="submission" date="2024-06" db="EMBL/GenBank/DDBJ databases">
        <title>A chromosome-level genome assembly of beet webworm, Loxostege sticticalis.</title>
        <authorList>
            <person name="Zhang Y."/>
        </authorList>
    </citation>
    <scope>NUCLEOTIDE SEQUENCE [LARGE SCALE GENOMIC DNA]</scope>
    <source>
        <strain evidence="14">AQ028</strain>
        <tissue evidence="14">Male pupae</tissue>
    </source>
</reference>
<dbReference type="Pfam" id="PF25140">
    <property type="entry name" value="PGAP1_TMD"/>
    <property type="match status" value="1"/>
</dbReference>
<feature type="compositionally biased region" description="Basic and acidic residues" evidence="11">
    <location>
        <begin position="1064"/>
        <end position="1080"/>
    </location>
</feature>
<comment type="function">
    <text evidence="10">Involved in inositol deacylation of GPI-anchored proteins which plays important roles in the quality control and ER-associated degradation of GPI-anchored proteins.</text>
</comment>
<feature type="domain" description="GPI inositol-deacylase transmembrane" evidence="13">
    <location>
        <begin position="918"/>
        <end position="1036"/>
    </location>
</feature>
<keyword evidence="5 10" id="KW-0378">Hydrolase</keyword>
<dbReference type="PANTHER" id="PTHR15495">
    <property type="entry name" value="NEGATIVE REGULATOR OF VESICLE FORMATION-RELATED"/>
    <property type="match status" value="1"/>
</dbReference>
<dbReference type="Proteomes" id="UP001549921">
    <property type="component" value="Unassembled WGS sequence"/>
</dbReference>
<feature type="transmembrane region" description="Helical" evidence="10">
    <location>
        <begin position="661"/>
        <end position="684"/>
    </location>
</feature>
<dbReference type="SUPFAM" id="SSF53474">
    <property type="entry name" value="alpha/beta-Hydrolases"/>
    <property type="match status" value="1"/>
</dbReference>
<feature type="domain" description="GPI inositol-deacylase PGAP1-like alpha/beta" evidence="12">
    <location>
        <begin position="83"/>
        <end position="304"/>
    </location>
</feature>
<evidence type="ECO:0000256" key="8">
    <source>
        <dbReference type="ARBA" id="ARBA00022989"/>
    </source>
</evidence>
<keyword evidence="6 10" id="KW-0256">Endoplasmic reticulum</keyword>
<evidence type="ECO:0000256" key="10">
    <source>
        <dbReference type="RuleBase" id="RU365011"/>
    </source>
</evidence>
<dbReference type="InterPro" id="IPR012908">
    <property type="entry name" value="PGAP1-ab_dom-like"/>
</dbReference>
<evidence type="ECO:0000256" key="6">
    <source>
        <dbReference type="ARBA" id="ARBA00022824"/>
    </source>
</evidence>
<evidence type="ECO:0000256" key="2">
    <source>
        <dbReference type="ARBA" id="ARBA00006931"/>
    </source>
</evidence>
<feature type="compositionally biased region" description="Basic and acidic residues" evidence="11">
    <location>
        <begin position="1089"/>
        <end position="1100"/>
    </location>
</feature>
<feature type="transmembrane region" description="Helical" evidence="10">
    <location>
        <begin position="704"/>
        <end position="728"/>
    </location>
</feature>
<feature type="region of interest" description="Disordered" evidence="11">
    <location>
        <begin position="826"/>
        <end position="891"/>
    </location>
</feature>
<sequence>MNFIKVMGSSIFQILSFLFVLGYLFGILNVYFNDKNNYCVMTYMFEYPKFVHISVPENAIYPQYGLYAYSEGRFTERARKMWFNGVPVLFLPGNSGSHMQARSIASVALRKALQRDKYEFHFDYFTISYNEELSGLYGGVLQSQTEFAAACINKILSLYKGNRYTKNVPTSVILIGHSMGGLIAKRLLAYPNTINTTTIAIALAAPLQAPVMNMDLTMNDYYKLMEYEWEMFVQNDEQVNAKKLLISFGNGPRDILMPSGLTSSNDSYISALTTAIPGVWVSPDHVSIVWCKQLVLAINRYLFAIVDPLTEQLSGDKQIWMSKANMYFQANRSMVLSPDIPRANMTMVADAFWYEDSRRIYQISRPEITRMTYLMIRLVTFSQNRFVAIEATNLDDNEWVFGCNAMYTYGTHRYCKQATSLSELTRWTGALPDFGRRKLATINLHKLKDTYPEWTHVIVKVSPTRKPVVLNVDVNDHASRVKTVSLPSDFSFGKKIIVEETEANSLYYELVFPGFNTVHQAYLLYVEPTVSCKASQYHVSAELHVPWAKNNEYYHYYTHIKQSPMKLRLFTSSPNVTHGLDPTEHVKITLLLDPQCTYTISISTAWYNRLAQLTRNYTPVLYPYVTAIVLLAARSMILHLKDHGTCLSIHGALMSEGVKPYYALVFARLTSMLLMSVPVLSYLLESASWKNLELQYFTRSLLVLPAYMTALGILNITAAAVVAVMVFSSQLAHRLLFRIVWRGGPDFAERVATGLQKVPMIVSAALVCAVPLSCGAASLAAGAAFYAFMISKMYEEYLEDYVYKIVAKIASKLCYMFKSKKGANSESETSLIPKDSPSKESISEKPKSIEGKKHSELTNEDNKTIDVVKEEDNKTKEELKEEDNKTKEDSKDDNKAIGFIRFLRKKRRSRRKRSDAKGRKLSDADSDVDDELNNLNFHVMMFFLWMSVALVNVPALLTWARNFKHSMVLKPDTSYHTGLVMSILSTCVWQMEGPRRKLRYYDNVAALLFTMAVCIMALGPLSLTIVNYGVTFMFAVITIQQLCDKEENENTISETSLAEDSQENNEKSKDEYVSNDKQDTNEQQNTKESANETSEKETSKNETSQVPSEDCDVCNEGRIYRIFKSFRDKFTEAAEGT</sequence>
<comment type="similarity">
    <text evidence="2 10">Belongs to the GPI inositol-deacylase family.</text>
</comment>
<feature type="transmembrane region" description="Helical" evidence="10">
    <location>
        <begin position="937"/>
        <end position="960"/>
    </location>
</feature>
<feature type="transmembrane region" description="Helical" evidence="10">
    <location>
        <begin position="621"/>
        <end position="640"/>
    </location>
</feature>
<evidence type="ECO:0000256" key="3">
    <source>
        <dbReference type="ARBA" id="ARBA00022448"/>
    </source>
</evidence>